<reference evidence="1 2" key="2">
    <citation type="submission" date="2020-07" db="EMBL/GenBank/DDBJ databases">
        <title>Genome assembly of wild tea tree DASZ reveals pedigree and selection history of tea varieties.</title>
        <authorList>
            <person name="Zhang W."/>
        </authorList>
    </citation>
    <scope>NUCLEOTIDE SEQUENCE [LARGE SCALE GENOMIC DNA]</scope>
    <source>
        <strain evidence="2">cv. G240</strain>
        <tissue evidence="1">Leaf</tissue>
    </source>
</reference>
<name>A0A7J7FX36_CAMSI</name>
<reference evidence="2" key="1">
    <citation type="journal article" date="2020" name="Nat. Commun.">
        <title>Genome assembly of wild tea tree DASZ reveals pedigree and selection history of tea varieties.</title>
        <authorList>
            <person name="Zhang W."/>
            <person name="Zhang Y."/>
            <person name="Qiu H."/>
            <person name="Guo Y."/>
            <person name="Wan H."/>
            <person name="Zhang X."/>
            <person name="Scossa F."/>
            <person name="Alseekh S."/>
            <person name="Zhang Q."/>
            <person name="Wang P."/>
            <person name="Xu L."/>
            <person name="Schmidt M.H."/>
            <person name="Jia X."/>
            <person name="Li D."/>
            <person name="Zhu A."/>
            <person name="Guo F."/>
            <person name="Chen W."/>
            <person name="Ni D."/>
            <person name="Usadel B."/>
            <person name="Fernie A.R."/>
            <person name="Wen W."/>
        </authorList>
    </citation>
    <scope>NUCLEOTIDE SEQUENCE [LARGE SCALE GENOMIC DNA]</scope>
    <source>
        <strain evidence="2">cv. G240</strain>
    </source>
</reference>
<evidence type="ECO:0000313" key="2">
    <source>
        <dbReference type="Proteomes" id="UP000593564"/>
    </source>
</evidence>
<proteinExistence type="predicted"/>
<keyword evidence="2" id="KW-1185">Reference proteome</keyword>
<evidence type="ECO:0000313" key="1">
    <source>
        <dbReference type="EMBL" id="KAF5931546.1"/>
    </source>
</evidence>
<sequence>MASSSLKVPAPERVGSSLALKRLIDAECEKYKAGEKSAIDGRIFVPRRHEQQNYVLGPIFKEVLTELPTFYPRLVDQRLLYEDGLDWKNWRSNRPHRCWPTIRPEWQEWYDRIIPAKTLDLQELCLLDALRLSRVTISEDPFLVPTALCF</sequence>
<dbReference type="AlphaFoldDB" id="A0A7J7FX36"/>
<gene>
    <name evidence="1" type="ORF">HYC85_027717</name>
</gene>
<accession>A0A7J7FX36</accession>
<comment type="caution">
    <text evidence="1">The sequence shown here is derived from an EMBL/GenBank/DDBJ whole genome shotgun (WGS) entry which is preliminary data.</text>
</comment>
<protein>
    <submittedName>
        <fullName evidence="1">Uncharacterized protein</fullName>
    </submittedName>
</protein>
<dbReference type="EMBL" id="JACBKZ010000014">
    <property type="protein sequence ID" value="KAF5931546.1"/>
    <property type="molecule type" value="Genomic_DNA"/>
</dbReference>
<organism evidence="1 2">
    <name type="scientific">Camellia sinensis</name>
    <name type="common">Tea plant</name>
    <name type="synonym">Thea sinensis</name>
    <dbReference type="NCBI Taxonomy" id="4442"/>
    <lineage>
        <taxon>Eukaryota</taxon>
        <taxon>Viridiplantae</taxon>
        <taxon>Streptophyta</taxon>
        <taxon>Embryophyta</taxon>
        <taxon>Tracheophyta</taxon>
        <taxon>Spermatophyta</taxon>
        <taxon>Magnoliopsida</taxon>
        <taxon>eudicotyledons</taxon>
        <taxon>Gunneridae</taxon>
        <taxon>Pentapetalae</taxon>
        <taxon>asterids</taxon>
        <taxon>Ericales</taxon>
        <taxon>Theaceae</taxon>
        <taxon>Camellia</taxon>
    </lineage>
</organism>
<dbReference type="Proteomes" id="UP000593564">
    <property type="component" value="Unassembled WGS sequence"/>
</dbReference>